<feature type="transmembrane region" description="Helical" evidence="1">
    <location>
        <begin position="98"/>
        <end position="117"/>
    </location>
</feature>
<reference evidence="4" key="1">
    <citation type="submission" date="2016-10" db="EMBL/GenBank/DDBJ databases">
        <title>Sequence of Gallionella enrichment culture.</title>
        <authorList>
            <person name="Poehlein A."/>
            <person name="Muehling M."/>
            <person name="Daniel R."/>
        </authorList>
    </citation>
    <scope>NUCLEOTIDE SEQUENCE</scope>
</reference>
<feature type="transmembrane region" description="Helical" evidence="1">
    <location>
        <begin position="187"/>
        <end position="206"/>
    </location>
</feature>
<dbReference type="InterPro" id="IPR050879">
    <property type="entry name" value="Acyltransferase_3"/>
</dbReference>
<dbReference type="PANTHER" id="PTHR23028:SF53">
    <property type="entry name" value="ACYL_TRANSF_3 DOMAIN-CONTAINING PROTEIN"/>
    <property type="match status" value="1"/>
</dbReference>
<dbReference type="AlphaFoldDB" id="A0A1J5RUW2"/>
<name>A0A1J5RUW2_9ZZZZ</name>
<feature type="transmembrane region" description="Helical" evidence="1">
    <location>
        <begin position="297"/>
        <end position="315"/>
    </location>
</feature>
<evidence type="ECO:0000313" key="4">
    <source>
        <dbReference type="EMBL" id="OIQ99742.1"/>
    </source>
</evidence>
<feature type="transmembrane region" description="Helical" evidence="1">
    <location>
        <begin position="335"/>
        <end position="355"/>
    </location>
</feature>
<feature type="transmembrane region" description="Helical" evidence="1">
    <location>
        <begin position="247"/>
        <end position="263"/>
    </location>
</feature>
<dbReference type="PANTHER" id="PTHR23028">
    <property type="entry name" value="ACETYLTRANSFERASE"/>
    <property type="match status" value="1"/>
</dbReference>
<dbReference type="EC" id="2.3.1.-" evidence="4"/>
<sequence length="672" mass="75476">MVCKSPRKYHPCQNAMQSSPDTLTGKIDYRPDIDGLRAIAVMSVLCYHAFPSALHGGFVGVDIFFVISGYLISKHIWEELAVNSFSIRTFYARRIRRIFPALGVVLLACLGIGWVILSPGEYELVGKHVTGGAGFVSNLIYWKEAGYFDSAADTKPLLHLWSLGIEEQFYIVWPLILAFLWRQPHHASWVMPSILGASFAYSLVIVQQNVVADFYSPLTRFWELATGAVLAREAFQRYHLSNIKRECLAWLGLALILAGAVMLKSDDLFPGAWALLPVMGAACLIQAGEKTWLNRQILAHKWLVWIGLISYPLYLWHWPLLSFARIMESSTPLPYLRFVLVMASILLAWLTYRFVECPIRSRPRSRKLILTLCIFMLALAVAGEAVRKLDGVKARQLSMLNADPTTLVLGADRSKLLHECGLTEEQKPLFQYCLSSGQGSRYALLGDSKAEALYYGLVRESPPEVSWTMIGSVSPPVPDGEARNSQQVKNQLALQTILRNLSIKTVAWVVALRGIFPLDEKTGFISNNQLPVETIAAYSHAIQQLEKAGKRVIFVIDNPTFPDPRSCISGGVTSSEFLNQFLRRKENPRCTIRYTDHLAGVRAYLEFAAELKRLNPNLFIYDPTPLLCDIKHNICTVTRDGQFLYSYGDHISDYANSMLARDILPIVLDIAR</sequence>
<comment type="caution">
    <text evidence="4">The sequence shown here is derived from an EMBL/GenBank/DDBJ whole genome shotgun (WGS) entry which is preliminary data.</text>
</comment>
<proteinExistence type="predicted"/>
<protein>
    <submittedName>
        <fullName evidence="4">O-acetyltransferase OatA</fullName>
        <ecNumber evidence="4">2.3.1.-</ecNumber>
    </submittedName>
</protein>
<evidence type="ECO:0000259" key="2">
    <source>
        <dbReference type="Pfam" id="PF01757"/>
    </source>
</evidence>
<organism evidence="4">
    <name type="scientific">mine drainage metagenome</name>
    <dbReference type="NCBI Taxonomy" id="410659"/>
    <lineage>
        <taxon>unclassified sequences</taxon>
        <taxon>metagenomes</taxon>
        <taxon>ecological metagenomes</taxon>
    </lineage>
</organism>
<evidence type="ECO:0000259" key="3">
    <source>
        <dbReference type="Pfam" id="PF19040"/>
    </source>
</evidence>
<feature type="domain" description="SGNH" evidence="3">
    <location>
        <begin position="425"/>
        <end position="664"/>
    </location>
</feature>
<feature type="domain" description="Acyltransferase 3" evidence="2">
    <location>
        <begin position="32"/>
        <end position="353"/>
    </location>
</feature>
<dbReference type="EMBL" id="MLJW01000102">
    <property type="protein sequence ID" value="OIQ99742.1"/>
    <property type="molecule type" value="Genomic_DNA"/>
</dbReference>
<dbReference type="InterPro" id="IPR043968">
    <property type="entry name" value="SGNH"/>
</dbReference>
<keyword evidence="1" id="KW-1133">Transmembrane helix</keyword>
<dbReference type="Pfam" id="PF19040">
    <property type="entry name" value="SGNH"/>
    <property type="match status" value="1"/>
</dbReference>
<feature type="transmembrane region" description="Helical" evidence="1">
    <location>
        <begin position="269"/>
        <end position="285"/>
    </location>
</feature>
<feature type="transmembrane region" description="Helical" evidence="1">
    <location>
        <begin position="367"/>
        <end position="386"/>
    </location>
</feature>
<evidence type="ECO:0000256" key="1">
    <source>
        <dbReference type="SAM" id="Phobius"/>
    </source>
</evidence>
<dbReference type="GO" id="GO:0016747">
    <property type="term" value="F:acyltransferase activity, transferring groups other than amino-acyl groups"/>
    <property type="evidence" value="ECO:0007669"/>
    <property type="project" value="InterPro"/>
</dbReference>
<dbReference type="Pfam" id="PF01757">
    <property type="entry name" value="Acyl_transf_3"/>
    <property type="match status" value="1"/>
</dbReference>
<gene>
    <name evidence="4" type="primary">oatA_6</name>
    <name evidence="4" type="ORF">GALL_181390</name>
</gene>
<keyword evidence="4" id="KW-0808">Transferase</keyword>
<dbReference type="GO" id="GO:0009103">
    <property type="term" value="P:lipopolysaccharide biosynthetic process"/>
    <property type="evidence" value="ECO:0007669"/>
    <property type="project" value="TreeGrafter"/>
</dbReference>
<keyword evidence="1" id="KW-0812">Transmembrane</keyword>
<keyword evidence="4" id="KW-0012">Acyltransferase</keyword>
<keyword evidence="1" id="KW-0472">Membrane</keyword>
<accession>A0A1J5RUW2</accession>
<dbReference type="InterPro" id="IPR002656">
    <property type="entry name" value="Acyl_transf_3_dom"/>
</dbReference>
<dbReference type="GO" id="GO:0016020">
    <property type="term" value="C:membrane"/>
    <property type="evidence" value="ECO:0007669"/>
    <property type="project" value="TreeGrafter"/>
</dbReference>